<sequence length="182" mass="21220">MAPQLAPSQREQIHAMILRELSNDVIAETVDCSERAVRRIRSRLQRFGTTTSPSNRVGRETKISPLMRDALFEQLAKRPDMFRYEMIEFLYDSFGLEVSLTTLSRTLKTERWTRKTNGRVAKQRNPDLRELCLYKLSDCQSYQLVFIDESGCDKRSGHRREGWAPSGATPVQVDEFNREQRF</sequence>
<dbReference type="AlphaFoldDB" id="A0AAN6XV81"/>
<dbReference type="EMBL" id="MU858481">
    <property type="protein sequence ID" value="KAK4206180.1"/>
    <property type="molecule type" value="Genomic_DNA"/>
</dbReference>
<accession>A0AAN6XV81</accession>
<organism evidence="1 2">
    <name type="scientific">Rhypophila decipiens</name>
    <dbReference type="NCBI Taxonomy" id="261697"/>
    <lineage>
        <taxon>Eukaryota</taxon>
        <taxon>Fungi</taxon>
        <taxon>Dikarya</taxon>
        <taxon>Ascomycota</taxon>
        <taxon>Pezizomycotina</taxon>
        <taxon>Sordariomycetes</taxon>
        <taxon>Sordariomycetidae</taxon>
        <taxon>Sordariales</taxon>
        <taxon>Naviculisporaceae</taxon>
        <taxon>Rhypophila</taxon>
    </lineage>
</organism>
<dbReference type="Proteomes" id="UP001301769">
    <property type="component" value="Unassembled WGS sequence"/>
</dbReference>
<evidence type="ECO:0000313" key="2">
    <source>
        <dbReference type="Proteomes" id="UP001301769"/>
    </source>
</evidence>
<dbReference type="InterPro" id="IPR009057">
    <property type="entry name" value="Homeodomain-like_sf"/>
</dbReference>
<name>A0AAN6XV81_9PEZI</name>
<protein>
    <recommendedName>
        <fullName evidence="3">Transposase</fullName>
    </recommendedName>
</protein>
<proteinExistence type="predicted"/>
<evidence type="ECO:0008006" key="3">
    <source>
        <dbReference type="Google" id="ProtNLM"/>
    </source>
</evidence>
<comment type="caution">
    <text evidence="1">The sequence shown here is derived from an EMBL/GenBank/DDBJ whole genome shotgun (WGS) entry which is preliminary data.</text>
</comment>
<gene>
    <name evidence="1" type="ORF">QBC37DRAFT_243634</name>
</gene>
<reference evidence="1" key="2">
    <citation type="submission" date="2023-05" db="EMBL/GenBank/DDBJ databases">
        <authorList>
            <consortium name="Lawrence Berkeley National Laboratory"/>
            <person name="Steindorff A."/>
            <person name="Hensen N."/>
            <person name="Bonometti L."/>
            <person name="Westerberg I."/>
            <person name="Brannstrom I.O."/>
            <person name="Guillou S."/>
            <person name="Cros-Aarteil S."/>
            <person name="Calhoun S."/>
            <person name="Haridas S."/>
            <person name="Kuo A."/>
            <person name="Mondo S."/>
            <person name="Pangilinan J."/>
            <person name="Riley R."/>
            <person name="Labutti K."/>
            <person name="Andreopoulos B."/>
            <person name="Lipzen A."/>
            <person name="Chen C."/>
            <person name="Yanf M."/>
            <person name="Daum C."/>
            <person name="Ng V."/>
            <person name="Clum A."/>
            <person name="Ohm R."/>
            <person name="Martin F."/>
            <person name="Silar P."/>
            <person name="Natvig D."/>
            <person name="Lalanne C."/>
            <person name="Gautier V."/>
            <person name="Ament-Velasquez S.L."/>
            <person name="Kruys A."/>
            <person name="Hutchinson M.I."/>
            <person name="Powell A.J."/>
            <person name="Barry K."/>
            <person name="Miller A.N."/>
            <person name="Grigoriev I.V."/>
            <person name="Debuchy R."/>
            <person name="Gladieux P."/>
            <person name="Thoren M.H."/>
            <person name="Johannesson H."/>
        </authorList>
    </citation>
    <scope>NUCLEOTIDE SEQUENCE</scope>
    <source>
        <strain evidence="1">PSN293</strain>
    </source>
</reference>
<reference evidence="1" key="1">
    <citation type="journal article" date="2023" name="Mol. Phylogenet. Evol.">
        <title>Genome-scale phylogeny and comparative genomics of the fungal order Sordariales.</title>
        <authorList>
            <person name="Hensen N."/>
            <person name="Bonometti L."/>
            <person name="Westerberg I."/>
            <person name="Brannstrom I.O."/>
            <person name="Guillou S."/>
            <person name="Cros-Aarteil S."/>
            <person name="Calhoun S."/>
            <person name="Haridas S."/>
            <person name="Kuo A."/>
            <person name="Mondo S."/>
            <person name="Pangilinan J."/>
            <person name="Riley R."/>
            <person name="LaButti K."/>
            <person name="Andreopoulos B."/>
            <person name="Lipzen A."/>
            <person name="Chen C."/>
            <person name="Yan M."/>
            <person name="Daum C."/>
            <person name="Ng V."/>
            <person name="Clum A."/>
            <person name="Steindorff A."/>
            <person name="Ohm R.A."/>
            <person name="Martin F."/>
            <person name="Silar P."/>
            <person name="Natvig D.O."/>
            <person name="Lalanne C."/>
            <person name="Gautier V."/>
            <person name="Ament-Velasquez S.L."/>
            <person name="Kruys A."/>
            <person name="Hutchinson M.I."/>
            <person name="Powell A.J."/>
            <person name="Barry K."/>
            <person name="Miller A.N."/>
            <person name="Grigoriev I.V."/>
            <person name="Debuchy R."/>
            <person name="Gladieux P."/>
            <person name="Hiltunen Thoren M."/>
            <person name="Johannesson H."/>
        </authorList>
    </citation>
    <scope>NUCLEOTIDE SEQUENCE</scope>
    <source>
        <strain evidence="1">PSN293</strain>
    </source>
</reference>
<keyword evidence="2" id="KW-1185">Reference proteome</keyword>
<feature type="non-terminal residue" evidence="1">
    <location>
        <position position="182"/>
    </location>
</feature>
<evidence type="ECO:0000313" key="1">
    <source>
        <dbReference type="EMBL" id="KAK4206180.1"/>
    </source>
</evidence>
<dbReference type="SUPFAM" id="SSF46689">
    <property type="entry name" value="Homeodomain-like"/>
    <property type="match status" value="1"/>
</dbReference>